<proteinExistence type="predicted"/>
<protein>
    <submittedName>
        <fullName evidence="1">Uncharacterized protein</fullName>
    </submittedName>
</protein>
<accession>A0ACC2V9S6</accession>
<dbReference type="Proteomes" id="UP001230649">
    <property type="component" value="Unassembled WGS sequence"/>
</dbReference>
<dbReference type="EMBL" id="JASBWS010000119">
    <property type="protein sequence ID" value="KAJ9095855.1"/>
    <property type="molecule type" value="Genomic_DNA"/>
</dbReference>
<reference evidence="1" key="1">
    <citation type="submission" date="2023-04" db="EMBL/GenBank/DDBJ databases">
        <title>Draft Genome sequencing of Naganishia species isolated from polar environments using Oxford Nanopore Technology.</title>
        <authorList>
            <person name="Leo P."/>
            <person name="Venkateswaran K."/>
        </authorList>
    </citation>
    <scope>NUCLEOTIDE SEQUENCE</scope>
    <source>
        <strain evidence="1">MNA-CCFEE 5262</strain>
    </source>
</reference>
<keyword evidence="2" id="KW-1185">Reference proteome</keyword>
<name>A0ACC2V9S6_9TREE</name>
<gene>
    <name evidence="1" type="ORF">QFC20_006564</name>
</gene>
<evidence type="ECO:0000313" key="2">
    <source>
        <dbReference type="Proteomes" id="UP001230649"/>
    </source>
</evidence>
<organism evidence="1 2">
    <name type="scientific">Naganishia adeliensis</name>
    <dbReference type="NCBI Taxonomy" id="92952"/>
    <lineage>
        <taxon>Eukaryota</taxon>
        <taxon>Fungi</taxon>
        <taxon>Dikarya</taxon>
        <taxon>Basidiomycota</taxon>
        <taxon>Agaricomycotina</taxon>
        <taxon>Tremellomycetes</taxon>
        <taxon>Filobasidiales</taxon>
        <taxon>Filobasidiaceae</taxon>
        <taxon>Naganishia</taxon>
    </lineage>
</organism>
<sequence length="821" mass="93215">MNFDIFTKIRWKRVIVDEGHIANSATSGLMTLARKTCSEAFWAVSGTPTKHALSSIAPTNEDTAGPVAWPSEDLNDLKHLLDIMTNLLHMEPFDVKGAGRENGSDSLVVKPVSGKDGPSYGAIERIASLIHSVMGRHRAAPGVEIWKSYLHYIRRQNPIPPAGSAGAANADAIRETVKRAYELALNETGNDIDSGVIWKEYIAFLAEKEASNAWEIQQQQDTIRKVYHRAVVIPLNDVEQLWREYDQFENKINKMTAKKFLQERSPLYMTARSVLQDLRRHLDPLKPVDIPPRPLRNDQDRALVVNWRKYLKWEESNPLDIEDTPVLQSRIGYAYRKCLTQMRFYPELWYAAANFYQTQDKVDDMLAYIKTGLEANPSSFLLTFAFAEQHESRKDIAACKGAFDRLIAQQGKKIDKLKAAIQAEAEEARGPSLDEADEKRMKEEEDIEIDGEPTDLRKRFLEREARGKAVIERRQPELNELLTSVGVVWNMYIRCVRRSESGSNHLQPSKEVGLYLMARVRSLWTREIAIKIFDLGTKAFPNEAAFAVKYLQFLIQINDENNARALFEKLVDQFKGDQARPIWDTWAKYEYMYGDLAASQKMEKRMSEAYPADAPLKRFAARFTYNGIDEIASRDLGFGTGPVAQPPPLPRLESQSASIKRSHPESPRQSPRIPEARYRNGRDDRAGPMAGGRMEEPRAKRAKPSSPPRREAVRNNRRDLSPPMRAERPPMPIAPVGPEMDRSGLPKAVVWFLGNLPRPGLFDGKILRIHPDRLPHIAFLGPRFQADDIMNVLSTVQMPTNTPAYGPRSNSGRGPGNRRRR</sequence>
<comment type="caution">
    <text evidence="1">The sequence shown here is derived from an EMBL/GenBank/DDBJ whole genome shotgun (WGS) entry which is preliminary data.</text>
</comment>
<evidence type="ECO:0000313" key="1">
    <source>
        <dbReference type="EMBL" id="KAJ9095855.1"/>
    </source>
</evidence>